<dbReference type="Gene3D" id="3.60.140.10">
    <property type="entry name" value="CNF1/YfiH-like putative cysteine hydrolases"/>
    <property type="match status" value="1"/>
</dbReference>
<keyword evidence="4" id="KW-0479">Metal-binding</keyword>
<protein>
    <recommendedName>
        <fullName evidence="11">Purine nucleoside phosphorylase</fullName>
    </recommendedName>
</protein>
<keyword evidence="5" id="KW-0378">Hydrolase</keyword>
<keyword evidence="3" id="KW-0808">Transferase</keyword>
<dbReference type="EMBL" id="UINC01005734">
    <property type="protein sequence ID" value="SVA23219.1"/>
    <property type="molecule type" value="Genomic_DNA"/>
</dbReference>
<sequence>MKTNYYIHKKLNISDIGYGFFTKNWSLPIDNHTSLNCSHNTNDDQNIVNKNINIAKKKLGLDKSKLKFISQTHSNQVAIIDKNNFSSTVEADGSITQDKDISLAVLTADCCPIFIYDSDINFICCLHAGWKGCLLNIVGSALEQILTIQPNVDKIFAIIGPCLNKANFEVSTDLKEQFVIKNSNYDKFFINMKDTKKTLFNMRGLIQSQFNINLVKNVYHINFDTYENENQFFSHRRSTHDETLPTGRMINIIGFKNNI</sequence>
<proteinExistence type="inferred from homology"/>
<evidence type="ECO:0000256" key="3">
    <source>
        <dbReference type="ARBA" id="ARBA00022679"/>
    </source>
</evidence>
<evidence type="ECO:0000256" key="4">
    <source>
        <dbReference type="ARBA" id="ARBA00022723"/>
    </source>
</evidence>
<comment type="catalytic activity">
    <reaction evidence="9">
        <text>S-methyl-5'-thioadenosine + phosphate = 5-(methylsulfanyl)-alpha-D-ribose 1-phosphate + adenine</text>
        <dbReference type="Rhea" id="RHEA:11852"/>
        <dbReference type="ChEBI" id="CHEBI:16708"/>
        <dbReference type="ChEBI" id="CHEBI:17509"/>
        <dbReference type="ChEBI" id="CHEBI:43474"/>
        <dbReference type="ChEBI" id="CHEBI:58533"/>
        <dbReference type="EC" id="2.4.2.28"/>
    </reaction>
    <physiologicalReaction direction="left-to-right" evidence="9">
        <dbReference type="Rhea" id="RHEA:11853"/>
    </physiologicalReaction>
</comment>
<dbReference type="PANTHER" id="PTHR30616">
    <property type="entry name" value="UNCHARACTERIZED PROTEIN YFIH"/>
    <property type="match status" value="1"/>
</dbReference>
<evidence type="ECO:0000256" key="2">
    <source>
        <dbReference type="ARBA" id="ARBA00007353"/>
    </source>
</evidence>
<evidence type="ECO:0008006" key="11">
    <source>
        <dbReference type="Google" id="ProtNLM"/>
    </source>
</evidence>
<dbReference type="InterPro" id="IPR003730">
    <property type="entry name" value="Cu_polyphenol_OxRdtase"/>
</dbReference>
<comment type="catalytic activity">
    <reaction evidence="7">
        <text>adenosine + H2O + H(+) = inosine + NH4(+)</text>
        <dbReference type="Rhea" id="RHEA:24408"/>
        <dbReference type="ChEBI" id="CHEBI:15377"/>
        <dbReference type="ChEBI" id="CHEBI:15378"/>
        <dbReference type="ChEBI" id="CHEBI:16335"/>
        <dbReference type="ChEBI" id="CHEBI:17596"/>
        <dbReference type="ChEBI" id="CHEBI:28938"/>
        <dbReference type="EC" id="3.5.4.4"/>
    </reaction>
    <physiologicalReaction direction="left-to-right" evidence="7">
        <dbReference type="Rhea" id="RHEA:24409"/>
    </physiologicalReaction>
</comment>
<dbReference type="NCBIfam" id="TIGR00726">
    <property type="entry name" value="peptidoglycan editing factor PgeF"/>
    <property type="match status" value="1"/>
</dbReference>
<dbReference type="GO" id="GO:0005507">
    <property type="term" value="F:copper ion binding"/>
    <property type="evidence" value="ECO:0007669"/>
    <property type="project" value="TreeGrafter"/>
</dbReference>
<dbReference type="SUPFAM" id="SSF64438">
    <property type="entry name" value="CNF1/YfiH-like putative cysteine hydrolases"/>
    <property type="match status" value="1"/>
</dbReference>
<organism evidence="10">
    <name type="scientific">marine metagenome</name>
    <dbReference type="NCBI Taxonomy" id="408172"/>
    <lineage>
        <taxon>unclassified sequences</taxon>
        <taxon>metagenomes</taxon>
        <taxon>ecological metagenomes</taxon>
    </lineage>
</organism>
<dbReference type="CDD" id="cd16833">
    <property type="entry name" value="YfiH"/>
    <property type="match status" value="1"/>
</dbReference>
<gene>
    <name evidence="10" type="ORF">METZ01_LOCUS76073</name>
</gene>
<dbReference type="AlphaFoldDB" id="A0A381U523"/>
<reference evidence="10" key="1">
    <citation type="submission" date="2018-05" db="EMBL/GenBank/DDBJ databases">
        <authorList>
            <person name="Lanie J.A."/>
            <person name="Ng W.-L."/>
            <person name="Kazmierczak K.M."/>
            <person name="Andrzejewski T.M."/>
            <person name="Davidsen T.M."/>
            <person name="Wayne K.J."/>
            <person name="Tettelin H."/>
            <person name="Glass J.I."/>
            <person name="Rusch D."/>
            <person name="Podicherti R."/>
            <person name="Tsui H.-C.T."/>
            <person name="Winkler M.E."/>
        </authorList>
    </citation>
    <scope>NUCLEOTIDE SEQUENCE</scope>
</reference>
<dbReference type="PANTHER" id="PTHR30616:SF2">
    <property type="entry name" value="PURINE NUCLEOSIDE PHOSPHORYLASE LACC1"/>
    <property type="match status" value="1"/>
</dbReference>
<comment type="similarity">
    <text evidence="2">Belongs to the purine nucleoside phosphorylase YfiH/LACC1 family.</text>
</comment>
<dbReference type="InterPro" id="IPR038371">
    <property type="entry name" value="Cu_polyphenol_OxRdtase_sf"/>
</dbReference>
<keyword evidence="6" id="KW-0862">Zinc</keyword>
<evidence type="ECO:0000256" key="8">
    <source>
        <dbReference type="ARBA" id="ARBA00048968"/>
    </source>
</evidence>
<dbReference type="GO" id="GO:0016787">
    <property type="term" value="F:hydrolase activity"/>
    <property type="evidence" value="ECO:0007669"/>
    <property type="project" value="UniProtKB-KW"/>
</dbReference>
<comment type="catalytic activity">
    <reaction evidence="8">
        <text>adenosine + phosphate = alpha-D-ribose 1-phosphate + adenine</text>
        <dbReference type="Rhea" id="RHEA:27642"/>
        <dbReference type="ChEBI" id="CHEBI:16335"/>
        <dbReference type="ChEBI" id="CHEBI:16708"/>
        <dbReference type="ChEBI" id="CHEBI:43474"/>
        <dbReference type="ChEBI" id="CHEBI:57720"/>
        <dbReference type="EC" id="2.4.2.1"/>
    </reaction>
    <physiologicalReaction direction="left-to-right" evidence="8">
        <dbReference type="Rhea" id="RHEA:27643"/>
    </physiologicalReaction>
</comment>
<dbReference type="Pfam" id="PF02578">
    <property type="entry name" value="Cu-oxidase_4"/>
    <property type="match status" value="1"/>
</dbReference>
<evidence type="ECO:0000256" key="7">
    <source>
        <dbReference type="ARBA" id="ARBA00047989"/>
    </source>
</evidence>
<evidence type="ECO:0000256" key="6">
    <source>
        <dbReference type="ARBA" id="ARBA00022833"/>
    </source>
</evidence>
<evidence type="ECO:0000256" key="1">
    <source>
        <dbReference type="ARBA" id="ARBA00000553"/>
    </source>
</evidence>
<evidence type="ECO:0000313" key="10">
    <source>
        <dbReference type="EMBL" id="SVA23219.1"/>
    </source>
</evidence>
<evidence type="ECO:0000256" key="5">
    <source>
        <dbReference type="ARBA" id="ARBA00022801"/>
    </source>
</evidence>
<evidence type="ECO:0000256" key="9">
    <source>
        <dbReference type="ARBA" id="ARBA00049893"/>
    </source>
</evidence>
<dbReference type="InterPro" id="IPR011324">
    <property type="entry name" value="Cytotoxic_necrot_fac-like_cat"/>
</dbReference>
<comment type="catalytic activity">
    <reaction evidence="1">
        <text>inosine + phosphate = alpha-D-ribose 1-phosphate + hypoxanthine</text>
        <dbReference type="Rhea" id="RHEA:27646"/>
        <dbReference type="ChEBI" id="CHEBI:17368"/>
        <dbReference type="ChEBI" id="CHEBI:17596"/>
        <dbReference type="ChEBI" id="CHEBI:43474"/>
        <dbReference type="ChEBI" id="CHEBI:57720"/>
        <dbReference type="EC" id="2.4.2.1"/>
    </reaction>
    <physiologicalReaction direction="left-to-right" evidence="1">
        <dbReference type="Rhea" id="RHEA:27647"/>
    </physiologicalReaction>
</comment>
<accession>A0A381U523</accession>
<name>A0A381U523_9ZZZZ</name>
<dbReference type="GO" id="GO:0017061">
    <property type="term" value="F:S-methyl-5-thioadenosine phosphorylase activity"/>
    <property type="evidence" value="ECO:0007669"/>
    <property type="project" value="UniProtKB-EC"/>
</dbReference>